<dbReference type="Gene3D" id="1.10.530.10">
    <property type="match status" value="1"/>
</dbReference>
<keyword evidence="2" id="KW-1133">Transmembrane helix</keyword>
<feature type="region of interest" description="Disordered" evidence="1">
    <location>
        <begin position="86"/>
        <end position="114"/>
    </location>
</feature>
<dbReference type="Pfam" id="PF13406">
    <property type="entry name" value="SLT_2"/>
    <property type="match status" value="1"/>
</dbReference>
<evidence type="ECO:0000256" key="1">
    <source>
        <dbReference type="SAM" id="MobiDB-lite"/>
    </source>
</evidence>
<dbReference type="AlphaFoldDB" id="R1FY65"/>
<dbReference type="OrthoDB" id="9796191at2"/>
<dbReference type="PATRIC" id="fig|1292037.4.peg.6148"/>
<dbReference type="CDD" id="cd13399">
    <property type="entry name" value="Slt35-like"/>
    <property type="match status" value="1"/>
</dbReference>
<feature type="transmembrane region" description="Helical" evidence="2">
    <location>
        <begin position="36"/>
        <end position="57"/>
    </location>
</feature>
<proteinExistence type="predicted"/>
<dbReference type="eggNOG" id="COG0741">
    <property type="taxonomic scope" value="Bacteria"/>
</dbReference>
<dbReference type="InterPro" id="IPR043426">
    <property type="entry name" value="MltB-like"/>
</dbReference>
<dbReference type="GO" id="GO:0008933">
    <property type="term" value="F:peptidoglycan lytic transglycosylase activity"/>
    <property type="evidence" value="ECO:0007669"/>
    <property type="project" value="TreeGrafter"/>
</dbReference>
<evidence type="ECO:0000256" key="2">
    <source>
        <dbReference type="SAM" id="Phobius"/>
    </source>
</evidence>
<dbReference type="Proteomes" id="UP000014139">
    <property type="component" value="Unassembled WGS sequence"/>
</dbReference>
<evidence type="ECO:0000259" key="3">
    <source>
        <dbReference type="Pfam" id="PF13406"/>
    </source>
</evidence>
<dbReference type="PANTHER" id="PTHR30163">
    <property type="entry name" value="MEMBRANE-BOUND LYTIC MUREIN TRANSGLYCOSYLASE B"/>
    <property type="match status" value="1"/>
</dbReference>
<feature type="compositionally biased region" description="Low complexity" evidence="1">
    <location>
        <begin position="86"/>
        <end position="98"/>
    </location>
</feature>
<feature type="region of interest" description="Disordered" evidence="1">
    <location>
        <begin position="1"/>
        <end position="30"/>
    </location>
</feature>
<dbReference type="InterPro" id="IPR023346">
    <property type="entry name" value="Lysozyme-like_dom_sf"/>
</dbReference>
<feature type="compositionally biased region" description="Basic and acidic residues" evidence="1">
    <location>
        <begin position="1"/>
        <end position="10"/>
    </location>
</feature>
<keyword evidence="2" id="KW-0812">Transmembrane</keyword>
<evidence type="ECO:0000313" key="4">
    <source>
        <dbReference type="EMBL" id="EOD64262.1"/>
    </source>
</evidence>
<protein>
    <submittedName>
        <fullName evidence="4">Membrane-bound lytic murein transglycosylase B</fullName>
    </submittedName>
</protein>
<evidence type="ECO:0000313" key="5">
    <source>
        <dbReference type="Proteomes" id="UP000014139"/>
    </source>
</evidence>
<feature type="domain" description="Transglycosylase SLT" evidence="3">
    <location>
        <begin position="218"/>
        <end position="262"/>
    </location>
</feature>
<keyword evidence="2" id="KW-0472">Membrane</keyword>
<dbReference type="EMBL" id="AOUO01000534">
    <property type="protein sequence ID" value="EOD64262.1"/>
    <property type="molecule type" value="Genomic_DNA"/>
</dbReference>
<accession>R1FY65</accession>
<comment type="caution">
    <text evidence="4">The sequence shown here is derived from an EMBL/GenBank/DDBJ whole genome shotgun (WGS) entry which is preliminary data.</text>
</comment>
<name>R1FY65_9PSEU</name>
<dbReference type="GO" id="GO:0009253">
    <property type="term" value="P:peptidoglycan catabolic process"/>
    <property type="evidence" value="ECO:0007669"/>
    <property type="project" value="TreeGrafter"/>
</dbReference>
<dbReference type="InterPro" id="IPR031304">
    <property type="entry name" value="SLT_2"/>
</dbReference>
<reference evidence="4 5" key="1">
    <citation type="submission" date="2013-02" db="EMBL/GenBank/DDBJ databases">
        <title>Draft genome sequence of Amycolatopsis vancoresmycina strain DSM 44592T.</title>
        <authorList>
            <person name="Kumar S."/>
            <person name="Kaur N."/>
            <person name="Kaur C."/>
            <person name="Raghava G.P.S."/>
            <person name="Mayilraj S."/>
        </authorList>
    </citation>
    <scope>NUCLEOTIDE SEQUENCE [LARGE SCALE GENOMIC DNA]</scope>
    <source>
        <strain evidence="4 5">DSM 44592</strain>
    </source>
</reference>
<gene>
    <name evidence="4" type="ORF">H480_32728</name>
</gene>
<keyword evidence="5" id="KW-1185">Reference proteome</keyword>
<dbReference type="SUPFAM" id="SSF53955">
    <property type="entry name" value="Lysozyme-like"/>
    <property type="match status" value="1"/>
</dbReference>
<dbReference type="RefSeq" id="WP_004558945.1">
    <property type="nucleotide sequence ID" value="NZ_AOUO01000534.1"/>
</dbReference>
<dbReference type="PANTHER" id="PTHR30163:SF8">
    <property type="entry name" value="LYTIC MUREIN TRANSGLYCOSYLASE"/>
    <property type="match status" value="1"/>
</dbReference>
<sequence length="306" mass="30996">MRTRTGKTEDDPIGADAEEAAPAAPAPAPRSGGVAVLTRLIVVLAVLAVAGGGIWLVTRAATPEASPTTTEIPALQVKAADVRPGSVAPAGGAVAGGAEQQTSPQQARPRETGPATLTQWAAQVAAVTGVPARAMQAYGNAELAMRADQPSCKISWATLAGIGRIESNHGQYAGAVLGADGRPSKPIIGVPLDGSAGVQAIGDTDGGRYDGDAGVDRAVGPMQFIPSTWRKWASDGNGDGLGDPQQIDDAALAAARYLCAGGRDMASPSGWWAGILSYNNSTEYAQKVFGLADGYAKAAQSVRKQG</sequence>
<organism evidence="4 5">
    <name type="scientific">Amycolatopsis vancoresmycina DSM 44592</name>
    <dbReference type="NCBI Taxonomy" id="1292037"/>
    <lineage>
        <taxon>Bacteria</taxon>
        <taxon>Bacillati</taxon>
        <taxon>Actinomycetota</taxon>
        <taxon>Actinomycetes</taxon>
        <taxon>Pseudonocardiales</taxon>
        <taxon>Pseudonocardiaceae</taxon>
        <taxon>Amycolatopsis</taxon>
    </lineage>
</organism>